<dbReference type="RefSeq" id="WP_111337281.1">
    <property type="nucleotide sequence ID" value="NZ_CP030032.1"/>
</dbReference>
<dbReference type="InterPro" id="IPR005532">
    <property type="entry name" value="SUMF_dom"/>
</dbReference>
<evidence type="ECO:0000256" key="2">
    <source>
        <dbReference type="ARBA" id="ARBA00023004"/>
    </source>
</evidence>
<evidence type="ECO:0000256" key="1">
    <source>
        <dbReference type="ARBA" id="ARBA00023002"/>
    </source>
</evidence>
<dbReference type="InterPro" id="IPR051043">
    <property type="entry name" value="Sulfatase_Mod_Factor_Kinase"/>
</dbReference>
<evidence type="ECO:0000259" key="5">
    <source>
        <dbReference type="Pfam" id="PF12867"/>
    </source>
</evidence>
<dbReference type="KEGG" id="bsed:DN745_18540"/>
<evidence type="ECO:0000313" key="6">
    <source>
        <dbReference type="EMBL" id="AWV91215.1"/>
    </source>
</evidence>
<dbReference type="Gene3D" id="3.90.1580.10">
    <property type="entry name" value="paralog of FGE (formylglycine-generating enzyme)"/>
    <property type="match status" value="2"/>
</dbReference>
<dbReference type="SUPFAM" id="SSF109854">
    <property type="entry name" value="DinB/YfiT-like putative metalloenzymes"/>
    <property type="match status" value="1"/>
</dbReference>
<organism evidence="6 7">
    <name type="scientific">Bradymonas sediminis</name>
    <dbReference type="NCBI Taxonomy" id="1548548"/>
    <lineage>
        <taxon>Bacteria</taxon>
        <taxon>Deltaproteobacteria</taxon>
        <taxon>Bradymonadales</taxon>
        <taxon>Bradymonadaceae</taxon>
        <taxon>Bradymonas</taxon>
    </lineage>
</organism>
<sequence>MMTAREFRKIFAETRRRSEEICAHLQTEDFGVQPVEHVSPPKWHLGHTSWFFEELVLKKCPGYTVFDPRFGFIFNSYYESVGERVPRRERGNLSRPTVARVLAYRAAVTEATLGLLEDWSGLSPAQKSILEVGVHHEQQHQELLWTDIKYILGHNPLVPYYTESLGENPAPPSQGPKWVEVPAGIYEIGHADPERFCYDNERARHRVFLEDFTISTQLVQNQDYLAFIQDGGYADSLLWHAEGWQWRTQNEIDAPLYWQQIDGQWFQYTLGGLQKLQLDAPLSHISFYEAAAFARWKGMRLPTEFEWEAAQAKLDWGARWEWTESAYTPYPGFQKAPGALGEYNAKFMVNQKVLRGASVATPATHQRPTYRNYFHPPMRWQFTGIRLAN</sequence>
<dbReference type="OrthoDB" id="9768004at2"/>
<dbReference type="InterPro" id="IPR024775">
    <property type="entry name" value="DinB-like"/>
</dbReference>
<dbReference type="SUPFAM" id="SSF56436">
    <property type="entry name" value="C-type lectin-like"/>
    <property type="match status" value="1"/>
</dbReference>
<reference evidence="6 7" key="1">
    <citation type="submission" date="2018-06" db="EMBL/GenBank/DDBJ databases">
        <title>Lujinxingia sediminis gen. nov. sp. nov., a new facultative anaerobic member of the class Deltaproteobacteria, and proposal of Lujinxingaceae fam. nov.</title>
        <authorList>
            <person name="Guo L.-Y."/>
            <person name="Li C.-M."/>
            <person name="Wang S."/>
            <person name="Du Z.-J."/>
        </authorList>
    </citation>
    <scope>NUCLEOTIDE SEQUENCE [LARGE SCALE GENOMIC DNA]</scope>
    <source>
        <strain evidence="6 7">FA350</strain>
    </source>
</reference>
<protein>
    <submittedName>
        <fullName evidence="6">Ergothioneine biosynthesis protein EgtB</fullName>
    </submittedName>
</protein>
<dbReference type="Proteomes" id="UP000249799">
    <property type="component" value="Chromosome"/>
</dbReference>
<accession>A0A2Z4FR24</accession>
<dbReference type="NCBIfam" id="TIGR03440">
    <property type="entry name" value="egtB_TIGR03440"/>
    <property type="match status" value="1"/>
</dbReference>
<dbReference type="PANTHER" id="PTHR23150">
    <property type="entry name" value="SULFATASE MODIFYING FACTOR 1, 2"/>
    <property type="match status" value="1"/>
</dbReference>
<dbReference type="InterPro" id="IPR042095">
    <property type="entry name" value="SUMF_sf"/>
</dbReference>
<keyword evidence="7" id="KW-1185">Reference proteome</keyword>
<keyword evidence="2" id="KW-0408">Iron</keyword>
<gene>
    <name evidence="6" type="ORF">DN745_18540</name>
</gene>
<dbReference type="InterPro" id="IPR034660">
    <property type="entry name" value="DinB/YfiT-like"/>
</dbReference>
<dbReference type="PANTHER" id="PTHR23150:SF36">
    <property type="entry name" value="HERCYNINE OXYGENASE"/>
    <property type="match status" value="1"/>
</dbReference>
<dbReference type="GO" id="GO:0052699">
    <property type="term" value="P:ergothioneine biosynthetic process"/>
    <property type="evidence" value="ECO:0007669"/>
    <property type="project" value="InterPro"/>
</dbReference>
<feature type="domain" description="DinB-like" evidence="5">
    <location>
        <begin position="11"/>
        <end position="142"/>
    </location>
</feature>
<dbReference type="InterPro" id="IPR017806">
    <property type="entry name" value="EgtB"/>
</dbReference>
<dbReference type="AlphaFoldDB" id="A0A2Z4FR24"/>
<comment type="pathway">
    <text evidence="3">Amino-acid biosynthesis; ergothioneine biosynthesis.</text>
</comment>
<evidence type="ECO:0000259" key="4">
    <source>
        <dbReference type="Pfam" id="PF03781"/>
    </source>
</evidence>
<proteinExistence type="predicted"/>
<evidence type="ECO:0000313" key="7">
    <source>
        <dbReference type="Proteomes" id="UP000249799"/>
    </source>
</evidence>
<dbReference type="Pfam" id="PF12867">
    <property type="entry name" value="DinB_2"/>
    <property type="match status" value="1"/>
</dbReference>
<keyword evidence="1" id="KW-0560">Oxidoreductase</keyword>
<dbReference type="Pfam" id="PF03781">
    <property type="entry name" value="FGE-sulfatase"/>
    <property type="match status" value="1"/>
</dbReference>
<evidence type="ECO:0000256" key="3">
    <source>
        <dbReference type="ARBA" id="ARBA00037882"/>
    </source>
</evidence>
<dbReference type="InterPro" id="IPR016187">
    <property type="entry name" value="CTDL_fold"/>
</dbReference>
<name>A0A2Z4FR24_9DELT</name>
<feature type="domain" description="Sulfatase-modifying factor enzyme-like" evidence="4">
    <location>
        <begin position="175"/>
        <end position="310"/>
    </location>
</feature>
<dbReference type="EMBL" id="CP030032">
    <property type="protein sequence ID" value="AWV91215.1"/>
    <property type="molecule type" value="Genomic_DNA"/>
</dbReference>